<dbReference type="InterPro" id="IPR036043">
    <property type="entry name" value="Phosphoglycerate_kinase_sf"/>
</dbReference>
<sequence length="395" mass="40942">MPTELPLLEDLPSIRGARVLVRCELNAPIADGVVADDLRLTSAIPTIDWLREQGAAVVIAAHLGRPKGVVDPKFSLAPVALRLSELMGTEIELSKQAFGSEADSMISSLSPGNVMMLENLRFDAGEEANSPSFVANLVAPFDLYVNDAFGASHRSHGSIVGPPLLLPSAAGLLLRSEVETLGGLLGQPAKPFIAVLGGSKVSDKLGIIKALLSKCDRILVGGAMAFTFLAAKGYSVGDSLLEVDFIGACNDLLATGRVDVPVDIVIAKEISEDAEAVVVKANAIPDGWKGLDIGPETAALFADQIAEARTILWNGPMGVFEVAPFAGGTITVAEAVAECSGFTVVGGGDSAAAVRAMHLDDQIDHMSTGGGASLEFLELGDLPGLSALRKGRPSE</sequence>
<dbReference type="FunFam" id="3.40.50.1260:FF:000031">
    <property type="entry name" value="Phosphoglycerate kinase 1"/>
    <property type="match status" value="1"/>
</dbReference>
<dbReference type="SUPFAM" id="SSF53748">
    <property type="entry name" value="Phosphoglycerate kinase"/>
    <property type="match status" value="1"/>
</dbReference>
<dbReference type="GO" id="GO:0005829">
    <property type="term" value="C:cytosol"/>
    <property type="evidence" value="ECO:0007669"/>
    <property type="project" value="TreeGrafter"/>
</dbReference>
<dbReference type="PIRSF" id="PIRSF000724">
    <property type="entry name" value="Pgk"/>
    <property type="match status" value="1"/>
</dbReference>
<evidence type="ECO:0000256" key="4">
    <source>
        <dbReference type="ARBA" id="ARBA00011245"/>
    </source>
</evidence>
<organism evidence="13">
    <name type="scientific">freshwater metagenome</name>
    <dbReference type="NCBI Taxonomy" id="449393"/>
    <lineage>
        <taxon>unclassified sequences</taxon>
        <taxon>metagenomes</taxon>
        <taxon>ecological metagenomes</taxon>
    </lineage>
</organism>
<keyword evidence="10" id="KW-0067">ATP-binding</keyword>
<dbReference type="GO" id="GO:0004618">
    <property type="term" value="F:phosphoglycerate kinase activity"/>
    <property type="evidence" value="ECO:0007669"/>
    <property type="project" value="UniProtKB-EC"/>
</dbReference>
<name>A0A6J6YGU1_9ZZZZ</name>
<keyword evidence="9" id="KW-0418">Kinase</keyword>
<dbReference type="PRINTS" id="PR00477">
    <property type="entry name" value="PHGLYCKINASE"/>
</dbReference>
<dbReference type="GO" id="GO:0006096">
    <property type="term" value="P:glycolytic process"/>
    <property type="evidence" value="ECO:0007669"/>
    <property type="project" value="UniProtKB-KW"/>
</dbReference>
<evidence type="ECO:0000256" key="2">
    <source>
        <dbReference type="ARBA" id="ARBA00004838"/>
    </source>
</evidence>
<evidence type="ECO:0000256" key="1">
    <source>
        <dbReference type="ARBA" id="ARBA00000642"/>
    </source>
</evidence>
<reference evidence="13" key="1">
    <citation type="submission" date="2020-05" db="EMBL/GenBank/DDBJ databases">
        <authorList>
            <person name="Chiriac C."/>
            <person name="Salcher M."/>
            <person name="Ghai R."/>
            <person name="Kavagutti S V."/>
        </authorList>
    </citation>
    <scope>NUCLEOTIDE SEQUENCE</scope>
</reference>
<dbReference type="PANTHER" id="PTHR11406">
    <property type="entry name" value="PHOSPHOGLYCERATE KINASE"/>
    <property type="match status" value="1"/>
</dbReference>
<dbReference type="AlphaFoldDB" id="A0A6J6YGU1"/>
<keyword evidence="7" id="KW-0808">Transferase</keyword>
<evidence type="ECO:0000256" key="3">
    <source>
        <dbReference type="ARBA" id="ARBA00008982"/>
    </source>
</evidence>
<dbReference type="FunFam" id="3.40.50.1260:FF:000006">
    <property type="entry name" value="Phosphoglycerate kinase"/>
    <property type="match status" value="1"/>
</dbReference>
<dbReference type="EMBL" id="CAFAAH010000197">
    <property type="protein sequence ID" value="CAB4804787.1"/>
    <property type="molecule type" value="Genomic_DNA"/>
</dbReference>
<evidence type="ECO:0000256" key="9">
    <source>
        <dbReference type="ARBA" id="ARBA00022777"/>
    </source>
</evidence>
<evidence type="ECO:0000313" key="13">
    <source>
        <dbReference type="EMBL" id="CAB4804787.1"/>
    </source>
</evidence>
<comment type="pathway">
    <text evidence="2">Carbohydrate degradation; glycolysis; pyruvate from D-glyceraldehyde 3-phosphate: step 2/5.</text>
</comment>
<evidence type="ECO:0000256" key="10">
    <source>
        <dbReference type="ARBA" id="ARBA00022840"/>
    </source>
</evidence>
<comment type="similarity">
    <text evidence="3">Belongs to the phosphoglycerate kinase family.</text>
</comment>
<keyword evidence="11" id="KW-0324">Glycolysis</keyword>
<dbReference type="EC" id="2.7.2.3" evidence="5"/>
<keyword evidence="8" id="KW-0547">Nucleotide-binding</keyword>
<evidence type="ECO:0000256" key="7">
    <source>
        <dbReference type="ARBA" id="ARBA00022679"/>
    </source>
</evidence>
<protein>
    <recommendedName>
        <fullName evidence="5">phosphoglycerate kinase</fullName>
        <ecNumber evidence="5">2.7.2.3</ecNumber>
    </recommendedName>
</protein>
<dbReference type="PANTHER" id="PTHR11406:SF23">
    <property type="entry name" value="PHOSPHOGLYCERATE KINASE 1, CHLOROPLASTIC-RELATED"/>
    <property type="match status" value="1"/>
</dbReference>
<evidence type="ECO:0000256" key="11">
    <source>
        <dbReference type="ARBA" id="ARBA00023152"/>
    </source>
</evidence>
<dbReference type="HAMAP" id="MF_00145">
    <property type="entry name" value="Phosphoglyc_kinase"/>
    <property type="match status" value="1"/>
</dbReference>
<evidence type="ECO:0000256" key="5">
    <source>
        <dbReference type="ARBA" id="ARBA00013061"/>
    </source>
</evidence>
<evidence type="ECO:0000256" key="6">
    <source>
        <dbReference type="ARBA" id="ARBA00022490"/>
    </source>
</evidence>
<dbReference type="InterPro" id="IPR015824">
    <property type="entry name" value="Phosphoglycerate_kinase_N"/>
</dbReference>
<keyword evidence="6" id="KW-0963">Cytoplasm</keyword>
<evidence type="ECO:0000313" key="12">
    <source>
        <dbReference type="EMBL" id="CAB4645183.1"/>
    </source>
</evidence>
<dbReference type="EMBL" id="CAEZWM010000003">
    <property type="protein sequence ID" value="CAB4645183.1"/>
    <property type="molecule type" value="Genomic_DNA"/>
</dbReference>
<proteinExistence type="inferred from homology"/>
<dbReference type="Pfam" id="PF00162">
    <property type="entry name" value="PGK"/>
    <property type="match status" value="1"/>
</dbReference>
<evidence type="ECO:0000256" key="8">
    <source>
        <dbReference type="ARBA" id="ARBA00022741"/>
    </source>
</evidence>
<comment type="catalytic activity">
    <reaction evidence="1">
        <text>(2R)-3-phosphoglycerate + ATP = (2R)-3-phospho-glyceroyl phosphate + ADP</text>
        <dbReference type="Rhea" id="RHEA:14801"/>
        <dbReference type="ChEBI" id="CHEBI:30616"/>
        <dbReference type="ChEBI" id="CHEBI:57604"/>
        <dbReference type="ChEBI" id="CHEBI:58272"/>
        <dbReference type="ChEBI" id="CHEBI:456216"/>
        <dbReference type="EC" id="2.7.2.3"/>
    </reaction>
</comment>
<dbReference type="GO" id="GO:0043531">
    <property type="term" value="F:ADP binding"/>
    <property type="evidence" value="ECO:0007669"/>
    <property type="project" value="TreeGrafter"/>
</dbReference>
<gene>
    <name evidence="12" type="ORF">UFOPK2242_00072</name>
    <name evidence="13" type="ORF">UFOPK2996_01269</name>
</gene>
<accession>A0A6J6YGU1</accession>
<dbReference type="InterPro" id="IPR001576">
    <property type="entry name" value="Phosphoglycerate_kinase"/>
</dbReference>
<comment type="subunit">
    <text evidence="4">Monomer.</text>
</comment>
<dbReference type="Gene3D" id="3.40.50.1260">
    <property type="entry name" value="Phosphoglycerate kinase, N-terminal domain"/>
    <property type="match status" value="2"/>
</dbReference>
<dbReference type="GO" id="GO:0005524">
    <property type="term" value="F:ATP binding"/>
    <property type="evidence" value="ECO:0007669"/>
    <property type="project" value="UniProtKB-KW"/>
</dbReference>
<dbReference type="GO" id="GO:0006094">
    <property type="term" value="P:gluconeogenesis"/>
    <property type="evidence" value="ECO:0007669"/>
    <property type="project" value="TreeGrafter"/>
</dbReference>